<reference evidence="2 3" key="1">
    <citation type="submission" date="2018-05" db="EMBL/GenBank/DDBJ databases">
        <title>Spiribacter halobius sp. nov., a moderately halophilic bacterium isolated from marine solar saltern.</title>
        <authorList>
            <person name="Zheng W.-S."/>
            <person name="Lu D.-C."/>
            <person name="Du Z.-J."/>
        </authorList>
    </citation>
    <scope>NUCLEOTIDE SEQUENCE [LARGE SCALE GENOMIC DNA]</scope>
    <source>
        <strain evidence="2 3">E85</strain>
    </source>
</reference>
<comment type="caution">
    <text evidence="2">The sequence shown here is derived from an EMBL/GenBank/DDBJ whole genome shotgun (WGS) entry which is preliminary data.</text>
</comment>
<evidence type="ECO:0000259" key="1">
    <source>
        <dbReference type="Pfam" id="PF06568"/>
    </source>
</evidence>
<feature type="domain" description="YjiS-like" evidence="1">
    <location>
        <begin position="34"/>
        <end position="65"/>
    </location>
</feature>
<proteinExistence type="predicted"/>
<dbReference type="RefSeq" id="WP_109680333.1">
    <property type="nucleotide sequence ID" value="NZ_CP086615.1"/>
</dbReference>
<evidence type="ECO:0000313" key="3">
    <source>
        <dbReference type="Proteomes" id="UP000245474"/>
    </source>
</evidence>
<dbReference type="Proteomes" id="UP000245474">
    <property type="component" value="Unassembled WGS sequence"/>
</dbReference>
<evidence type="ECO:0000313" key="2">
    <source>
        <dbReference type="EMBL" id="PWG61016.1"/>
    </source>
</evidence>
<dbReference type="Pfam" id="PF06568">
    <property type="entry name" value="YjiS-like"/>
    <property type="match status" value="1"/>
</dbReference>
<protein>
    <recommendedName>
        <fullName evidence="1">YjiS-like domain-containing protein</fullName>
    </recommendedName>
</protein>
<dbReference type="EMBL" id="QFFI01000055">
    <property type="protein sequence ID" value="PWG61016.1"/>
    <property type="molecule type" value="Genomic_DNA"/>
</dbReference>
<gene>
    <name evidence="2" type="ORF">DEM34_18635</name>
</gene>
<accession>A0A2U2MW51</accession>
<sequence>MSYMQPQRTRQAASSTSPNHAFAGIKRAIRYPLEWLRLYREFLRGRRELLALSERELLDAGLSPEVVYRHTYSFRLWLKDTQAQRGDNS</sequence>
<organism evidence="2 3">
    <name type="scientific">Sediminicurvatus halobius</name>
    <dbReference type="NCBI Taxonomy" id="2182432"/>
    <lineage>
        <taxon>Bacteria</taxon>
        <taxon>Pseudomonadati</taxon>
        <taxon>Pseudomonadota</taxon>
        <taxon>Gammaproteobacteria</taxon>
        <taxon>Chromatiales</taxon>
        <taxon>Ectothiorhodospiraceae</taxon>
        <taxon>Sediminicurvatus</taxon>
    </lineage>
</organism>
<dbReference type="AlphaFoldDB" id="A0A2U2MW51"/>
<name>A0A2U2MW51_9GAMM</name>
<keyword evidence="3" id="KW-1185">Reference proteome</keyword>
<dbReference type="InterPro" id="IPR009506">
    <property type="entry name" value="YjiS-like"/>
</dbReference>